<reference evidence="2" key="1">
    <citation type="journal article" date="2012" name="Nat. Biotechnol.">
        <title>Draft genome sequence of pigeonpea (Cajanus cajan), an orphan legume crop of resource-poor farmers.</title>
        <authorList>
            <person name="Varshney R.K."/>
            <person name="Chen W."/>
            <person name="Li Y."/>
            <person name="Bharti A.K."/>
            <person name="Saxena R.K."/>
            <person name="Schlueter J.A."/>
            <person name="Donoghue M.T."/>
            <person name="Azam S."/>
            <person name="Fan G."/>
            <person name="Whaley A.M."/>
            <person name="Farmer A.D."/>
            <person name="Sheridan J."/>
            <person name="Iwata A."/>
            <person name="Tuteja R."/>
            <person name="Penmetsa R.V."/>
            <person name="Wu W."/>
            <person name="Upadhyaya H.D."/>
            <person name="Yang S.P."/>
            <person name="Shah T."/>
            <person name="Saxena K.B."/>
            <person name="Michael T."/>
            <person name="McCombie W.R."/>
            <person name="Yang B."/>
            <person name="Zhang G."/>
            <person name="Yang H."/>
            <person name="Wang J."/>
            <person name="Spillane C."/>
            <person name="Cook D.R."/>
            <person name="May G.D."/>
            <person name="Xu X."/>
            <person name="Jackson S.A."/>
        </authorList>
    </citation>
    <scope>NUCLEOTIDE SEQUENCE [LARGE SCALE GENOMIC DNA]</scope>
</reference>
<accession>A0A151R1L0</accession>
<dbReference type="Gramene" id="C.cajan_41676.t">
    <property type="protein sequence ID" value="C.cajan_41676.t"/>
    <property type="gene ID" value="C.cajan_41676"/>
</dbReference>
<evidence type="ECO:0000256" key="1">
    <source>
        <dbReference type="SAM" id="MobiDB-lite"/>
    </source>
</evidence>
<dbReference type="AlphaFoldDB" id="A0A151R1L0"/>
<sequence>MSGLNPSFDCHSLSSGRSKKRKSSRKAGPQLGWPFLNKAQSHNGAYKLEELNGKIIPRTWNVTHLKHYFS</sequence>
<dbReference type="EMBL" id="KQ484223">
    <property type="protein sequence ID" value="KYP36399.1"/>
    <property type="molecule type" value="Genomic_DNA"/>
</dbReference>
<protein>
    <submittedName>
        <fullName evidence="2">Uncharacterized protein</fullName>
    </submittedName>
</protein>
<evidence type="ECO:0000313" key="2">
    <source>
        <dbReference type="EMBL" id="KYP36399.1"/>
    </source>
</evidence>
<dbReference type="Proteomes" id="UP000075243">
    <property type="component" value="Unassembled WGS sequence"/>
</dbReference>
<keyword evidence="3" id="KW-1185">Reference proteome</keyword>
<proteinExistence type="predicted"/>
<evidence type="ECO:0000313" key="3">
    <source>
        <dbReference type="Proteomes" id="UP000075243"/>
    </source>
</evidence>
<gene>
    <name evidence="2" type="ORF">KK1_042480</name>
</gene>
<name>A0A151R1L0_CAJCA</name>
<organism evidence="2 3">
    <name type="scientific">Cajanus cajan</name>
    <name type="common">Pigeon pea</name>
    <name type="synonym">Cajanus indicus</name>
    <dbReference type="NCBI Taxonomy" id="3821"/>
    <lineage>
        <taxon>Eukaryota</taxon>
        <taxon>Viridiplantae</taxon>
        <taxon>Streptophyta</taxon>
        <taxon>Embryophyta</taxon>
        <taxon>Tracheophyta</taxon>
        <taxon>Spermatophyta</taxon>
        <taxon>Magnoliopsida</taxon>
        <taxon>eudicotyledons</taxon>
        <taxon>Gunneridae</taxon>
        <taxon>Pentapetalae</taxon>
        <taxon>rosids</taxon>
        <taxon>fabids</taxon>
        <taxon>Fabales</taxon>
        <taxon>Fabaceae</taxon>
        <taxon>Papilionoideae</taxon>
        <taxon>50 kb inversion clade</taxon>
        <taxon>NPAAA clade</taxon>
        <taxon>indigoferoid/millettioid clade</taxon>
        <taxon>Phaseoleae</taxon>
        <taxon>Cajanus</taxon>
    </lineage>
</organism>
<feature type="region of interest" description="Disordered" evidence="1">
    <location>
        <begin position="1"/>
        <end position="36"/>
    </location>
</feature>